<evidence type="ECO:0000256" key="6">
    <source>
        <dbReference type="ARBA" id="ARBA00022741"/>
    </source>
</evidence>
<feature type="binding site" evidence="13">
    <location>
        <position position="137"/>
    </location>
    <ligand>
        <name>ATP</name>
        <dbReference type="ChEBI" id="CHEBI:30616"/>
    </ligand>
</feature>
<evidence type="ECO:0000256" key="5">
    <source>
        <dbReference type="ARBA" id="ARBA00022723"/>
    </source>
</evidence>
<dbReference type="InterPro" id="IPR012006">
    <property type="entry name" value="CCA_bact"/>
</dbReference>
<dbReference type="GO" id="GO:0000287">
    <property type="term" value="F:magnesium ion binding"/>
    <property type="evidence" value="ECO:0007669"/>
    <property type="project" value="UniProtKB-UniRule"/>
</dbReference>
<comment type="catalytic activity">
    <reaction evidence="13">
        <text>a tRNA precursor + 2 CTP + ATP = a tRNA with a 3' CCA end + 3 diphosphate</text>
        <dbReference type="Rhea" id="RHEA:14433"/>
        <dbReference type="Rhea" id="RHEA-COMP:10465"/>
        <dbReference type="Rhea" id="RHEA-COMP:10468"/>
        <dbReference type="ChEBI" id="CHEBI:30616"/>
        <dbReference type="ChEBI" id="CHEBI:33019"/>
        <dbReference type="ChEBI" id="CHEBI:37563"/>
        <dbReference type="ChEBI" id="CHEBI:74896"/>
        <dbReference type="ChEBI" id="CHEBI:83071"/>
        <dbReference type="EC" id="2.7.7.72"/>
    </reaction>
</comment>
<keyword evidence="9 13" id="KW-0067">ATP-binding</keyword>
<dbReference type="Pfam" id="PF01966">
    <property type="entry name" value="HD"/>
    <property type="match status" value="1"/>
</dbReference>
<comment type="subunit">
    <text evidence="13">Monomer. Can also form homodimers and oligomers.</text>
</comment>
<feature type="binding site" evidence="13">
    <location>
        <position position="140"/>
    </location>
    <ligand>
        <name>CTP</name>
        <dbReference type="ChEBI" id="CHEBI:37563"/>
    </ligand>
</feature>
<keyword evidence="3 13" id="KW-0819">tRNA processing</keyword>
<dbReference type="Pfam" id="PF01743">
    <property type="entry name" value="PolyA_pol"/>
    <property type="match status" value="1"/>
</dbReference>
<proteinExistence type="inferred from homology"/>
<dbReference type="Pfam" id="PF12627">
    <property type="entry name" value="PolyA_pol_RNAbd"/>
    <property type="match status" value="1"/>
</dbReference>
<reference evidence="15" key="1">
    <citation type="submission" date="2022-06" db="EMBL/GenBank/DDBJ databases">
        <title>Draft genome sequences of Pectobacterium carotovorum subsp. carotovorum str. NBRC12380.</title>
        <authorList>
            <person name="Wakabayashi Y."/>
            <person name="Kojima K."/>
        </authorList>
    </citation>
    <scope>NUCLEOTIDE SEQUENCE</scope>
    <source>
        <strain evidence="15">NBRC 12380</strain>
    </source>
</reference>
<dbReference type="HAMAP" id="MF_01261">
    <property type="entry name" value="CCA_bact_type1"/>
    <property type="match status" value="1"/>
</dbReference>
<evidence type="ECO:0000256" key="1">
    <source>
        <dbReference type="ARBA" id="ARBA00022596"/>
    </source>
</evidence>
<dbReference type="EMBL" id="BSRL01000004">
    <property type="protein sequence ID" value="GLV69597.1"/>
    <property type="molecule type" value="Genomic_DNA"/>
</dbReference>
<evidence type="ECO:0000256" key="7">
    <source>
        <dbReference type="ARBA" id="ARBA00022800"/>
    </source>
</evidence>
<dbReference type="AlphaFoldDB" id="A0AAI9L1S5"/>
<dbReference type="GO" id="GO:0004112">
    <property type="term" value="F:cyclic-nucleotide phosphodiesterase activity"/>
    <property type="evidence" value="ECO:0007669"/>
    <property type="project" value="UniProtKB-UniRule"/>
</dbReference>
<evidence type="ECO:0000256" key="3">
    <source>
        <dbReference type="ARBA" id="ARBA00022694"/>
    </source>
</evidence>
<comment type="function">
    <text evidence="13">Catalyzes the addition and repair of the essential 3'-terminal CCA sequence in tRNAs without using a nucleic acid template. Adds these three nucleotides in the order of C, C, and A to the tRNA nucleotide-73, using CTP and ATP as substrates and producing inorganic pyrophosphate. tRNA 3'-terminal CCA addition is required both for tRNA processing and repair. Also involved in tRNA surveillance by mediating tandem CCA addition to generate a CCACCA at the 3' terminus of unstable tRNAs. While stable tRNAs receive only 3'-terminal CCA, unstable tRNAs are marked with CCACCA and rapidly degraded.</text>
</comment>
<evidence type="ECO:0000256" key="8">
    <source>
        <dbReference type="ARBA" id="ARBA00022801"/>
    </source>
</evidence>
<dbReference type="InterPro" id="IPR002646">
    <property type="entry name" value="PolA_pol_head_dom"/>
</dbReference>
<evidence type="ECO:0000256" key="12">
    <source>
        <dbReference type="ARBA" id="ARBA00023268"/>
    </source>
</evidence>
<keyword evidence="11 13" id="KW-0694">RNA-binding</keyword>
<accession>A0AAI9L1S5</accession>
<comment type="caution">
    <text evidence="16">The sequence shown here is derived from an EMBL/GenBank/DDBJ whole genome shotgun (WGS) entry which is preliminary data.</text>
</comment>
<sequence>MKIYLVGGAVRDSLLGLPVTEKDWVVVGATPENLLTQGYQQVGKDFPVFLHPVSRDEYALARTERKSGKGYTGFVCHAAPDVTLEQDLLRRDLTINAIARTERGDLIDPYHGRRDLENRLLRHVSDAFSEDPLRVLRVARFAARFAHLGFQIAEETMALMQKMAHEGELAYLTPERVWKETEKALGTSSPDVYFQVLRDCGALAVLFPEIDNLYGVPAPAKWHPEIDTGIHTMMTVAMAARLSPEIDVRFATLCHDLGKGLTPPELWPRHHGHGPAGVKLVEALCQRLRVPNPIRDLAKLVAEYHDLVHTVQVLQPKTLLKLFDAIDVWRKPQRLEQLALTSEADARGRAGFEENPYPQGDYLREAFRVASQVSSAAVVADGFKGIDVRNELARRRIHALADWKAQQPDSSGTS</sequence>
<keyword evidence="12 13" id="KW-0511">Multifunctional enzyme</keyword>
<evidence type="ECO:0000313" key="18">
    <source>
        <dbReference type="Proteomes" id="UP001165145"/>
    </source>
</evidence>
<organism evidence="16 18">
    <name type="scientific">Pectobacterium carotovorum subsp. carotovorum</name>
    <name type="common">Erwinia carotovora subsp. carotovora</name>
    <dbReference type="NCBI Taxonomy" id="555"/>
    <lineage>
        <taxon>Bacteria</taxon>
        <taxon>Pseudomonadati</taxon>
        <taxon>Pseudomonadota</taxon>
        <taxon>Gammaproteobacteria</taxon>
        <taxon>Enterobacterales</taxon>
        <taxon>Pectobacteriaceae</taxon>
        <taxon>Pectobacterium</taxon>
    </lineage>
</organism>
<evidence type="ECO:0000256" key="10">
    <source>
        <dbReference type="ARBA" id="ARBA00022842"/>
    </source>
</evidence>
<dbReference type="EC" id="3.1.3.-" evidence="13"/>
<feature type="binding site" evidence="13">
    <location>
        <position position="137"/>
    </location>
    <ligand>
        <name>CTP</name>
        <dbReference type="ChEBI" id="CHEBI:37563"/>
    </ligand>
</feature>
<dbReference type="GO" id="GO:0001680">
    <property type="term" value="P:tRNA 3'-terminal CCA addition"/>
    <property type="evidence" value="ECO:0007669"/>
    <property type="project" value="UniProtKB-UniRule"/>
</dbReference>
<name>A0AAI9L1S5_PECCC</name>
<keyword evidence="8 13" id="KW-0378">Hydrolase</keyword>
<dbReference type="EMBL" id="BRLF01000004">
    <property type="protein sequence ID" value="GKX47349.1"/>
    <property type="molecule type" value="Genomic_DNA"/>
</dbReference>
<evidence type="ECO:0000259" key="14">
    <source>
        <dbReference type="PROSITE" id="PS51831"/>
    </source>
</evidence>
<dbReference type="RefSeq" id="WP_039541183.1">
    <property type="nucleotide sequence ID" value="NZ_BRLF01000004.1"/>
</dbReference>
<evidence type="ECO:0000256" key="9">
    <source>
        <dbReference type="ARBA" id="ARBA00022840"/>
    </source>
</evidence>
<feature type="binding site" evidence="13">
    <location>
        <position position="11"/>
    </location>
    <ligand>
        <name>ATP</name>
        <dbReference type="ChEBI" id="CHEBI:30616"/>
    </ligand>
</feature>
<dbReference type="EC" id="2.7.7.72" evidence="13"/>
<dbReference type="InterPro" id="IPR006674">
    <property type="entry name" value="HD_domain"/>
</dbReference>
<evidence type="ECO:0000256" key="13">
    <source>
        <dbReference type="HAMAP-Rule" id="MF_01261"/>
    </source>
</evidence>
<feature type="domain" description="HD" evidence="14">
    <location>
        <begin position="228"/>
        <end position="329"/>
    </location>
</feature>
<dbReference type="InterPro" id="IPR050124">
    <property type="entry name" value="tRNA_CCA-adding_enzyme"/>
</dbReference>
<dbReference type="Gene3D" id="3.30.460.10">
    <property type="entry name" value="Beta Polymerase, domain 2"/>
    <property type="match status" value="1"/>
</dbReference>
<feature type="binding site" evidence="13">
    <location>
        <position position="11"/>
    </location>
    <ligand>
        <name>CTP</name>
        <dbReference type="ChEBI" id="CHEBI:37563"/>
    </ligand>
</feature>
<dbReference type="GO" id="GO:0042245">
    <property type="term" value="P:RNA repair"/>
    <property type="evidence" value="ECO:0007669"/>
    <property type="project" value="UniProtKB-KW"/>
</dbReference>
<dbReference type="Gene3D" id="1.10.3090.10">
    <property type="entry name" value="cca-adding enzyme, domain 2"/>
    <property type="match status" value="1"/>
</dbReference>
<dbReference type="InterPro" id="IPR032828">
    <property type="entry name" value="PolyA_RNA-bd"/>
</dbReference>
<evidence type="ECO:0000256" key="11">
    <source>
        <dbReference type="ARBA" id="ARBA00022884"/>
    </source>
</evidence>
<dbReference type="EC" id="3.1.4.-" evidence="13"/>
<keyword evidence="2 13" id="KW-0808">Transferase</keyword>
<dbReference type="PROSITE" id="PS51831">
    <property type="entry name" value="HD"/>
    <property type="match status" value="1"/>
</dbReference>
<comment type="cofactor">
    <cofactor evidence="13">
        <name>Ni(2+)</name>
        <dbReference type="ChEBI" id="CHEBI:49786"/>
    </cofactor>
    <text evidence="13">Nickel for phosphatase activity.</text>
</comment>
<evidence type="ECO:0000313" key="16">
    <source>
        <dbReference type="EMBL" id="GLV69597.1"/>
    </source>
</evidence>
<dbReference type="PANTHER" id="PTHR47545:SF1">
    <property type="entry name" value="MULTIFUNCTIONAL CCA PROTEIN"/>
    <property type="match status" value="1"/>
</dbReference>
<dbReference type="PIRSF" id="PIRSF000813">
    <property type="entry name" value="CCA_bact"/>
    <property type="match status" value="1"/>
</dbReference>
<comment type="domain">
    <text evidence="13">Comprises two domains: an N-terminal domain containing the nucleotidyltransferase activity and a C-terminal HD domain associated with both phosphodiesterase and phosphatase activities.</text>
</comment>
<dbReference type="CDD" id="cd00077">
    <property type="entry name" value="HDc"/>
    <property type="match status" value="1"/>
</dbReference>
<evidence type="ECO:0000313" key="15">
    <source>
        <dbReference type="EMBL" id="GKX47349.1"/>
    </source>
</evidence>
<dbReference type="InterPro" id="IPR003607">
    <property type="entry name" value="HD/PDEase_dom"/>
</dbReference>
<feature type="binding site" evidence="13">
    <location>
        <position position="8"/>
    </location>
    <ligand>
        <name>ATP</name>
        <dbReference type="ChEBI" id="CHEBI:30616"/>
    </ligand>
</feature>
<gene>
    <name evidence="13 16" type="primary">cca</name>
    <name evidence="16" type="ORF">Pcaca03_20410</name>
    <name evidence="15" type="ORF">SOASR016_21010</name>
</gene>
<comment type="miscellaneous">
    <text evidence="13">A single active site specifically recognizes both ATP and CTP and is responsible for their addition.</text>
</comment>
<keyword evidence="7 13" id="KW-0692">RNA repair</keyword>
<comment type="catalytic activity">
    <reaction evidence="13">
        <text>a tRNA with a 3' CCA end + 2 CTP + ATP = a tRNA with a 3' CCACCA end + 3 diphosphate</text>
        <dbReference type="Rhea" id="RHEA:76235"/>
        <dbReference type="Rhea" id="RHEA-COMP:10468"/>
        <dbReference type="Rhea" id="RHEA-COMP:18655"/>
        <dbReference type="ChEBI" id="CHEBI:30616"/>
        <dbReference type="ChEBI" id="CHEBI:33019"/>
        <dbReference type="ChEBI" id="CHEBI:37563"/>
        <dbReference type="ChEBI" id="CHEBI:83071"/>
        <dbReference type="ChEBI" id="CHEBI:195187"/>
    </reaction>
</comment>
<dbReference type="SUPFAM" id="SSF81301">
    <property type="entry name" value="Nucleotidyltransferase"/>
    <property type="match status" value="1"/>
</dbReference>
<dbReference type="SUPFAM" id="SSF81891">
    <property type="entry name" value="Poly A polymerase C-terminal region-like"/>
    <property type="match status" value="1"/>
</dbReference>
<feature type="binding site" evidence="13">
    <location>
        <position position="91"/>
    </location>
    <ligand>
        <name>ATP</name>
        <dbReference type="ChEBI" id="CHEBI:30616"/>
    </ligand>
</feature>
<dbReference type="GO" id="GO:0005524">
    <property type="term" value="F:ATP binding"/>
    <property type="evidence" value="ECO:0007669"/>
    <property type="project" value="UniProtKB-UniRule"/>
</dbReference>
<keyword evidence="6 13" id="KW-0547">Nucleotide-binding</keyword>
<feature type="binding site" evidence="13">
    <location>
        <position position="8"/>
    </location>
    <ligand>
        <name>CTP</name>
        <dbReference type="ChEBI" id="CHEBI:37563"/>
    </ligand>
</feature>
<dbReference type="NCBIfam" id="NF008137">
    <property type="entry name" value="PRK10885.1"/>
    <property type="match status" value="1"/>
</dbReference>
<dbReference type="Proteomes" id="UP001058167">
    <property type="component" value="Unassembled WGS sequence"/>
</dbReference>
<dbReference type="GO" id="GO:0000049">
    <property type="term" value="F:tRNA binding"/>
    <property type="evidence" value="ECO:0007669"/>
    <property type="project" value="UniProtKB-UniRule"/>
</dbReference>
<comment type="similarity">
    <text evidence="13">Belongs to the tRNA nucleotidyltransferase/poly(A) polymerase family. Bacterial CCA-adding enzyme type 1 subfamily.</text>
</comment>
<dbReference type="GO" id="GO:0016791">
    <property type="term" value="F:phosphatase activity"/>
    <property type="evidence" value="ECO:0007669"/>
    <property type="project" value="UniProtKB-UniRule"/>
</dbReference>
<keyword evidence="4 13" id="KW-0548">Nucleotidyltransferase</keyword>
<reference evidence="16" key="2">
    <citation type="submission" date="2023-02" db="EMBL/GenBank/DDBJ databases">
        <title>Pectobacterium carotovorum subsp. carotovorum NBRC 12380.</title>
        <authorList>
            <person name="Ichikawa N."/>
            <person name="Sato H."/>
            <person name="Tonouchi N."/>
        </authorList>
    </citation>
    <scope>NUCLEOTIDE SEQUENCE</scope>
    <source>
        <strain evidence="16">NBRC 12380</strain>
    </source>
</reference>
<evidence type="ECO:0000313" key="17">
    <source>
        <dbReference type="Proteomes" id="UP001058167"/>
    </source>
</evidence>
<feature type="binding site" evidence="13">
    <location>
        <position position="21"/>
    </location>
    <ligand>
        <name>Mg(2+)</name>
        <dbReference type="ChEBI" id="CHEBI:18420"/>
    </ligand>
</feature>
<dbReference type="PANTHER" id="PTHR47545">
    <property type="entry name" value="MULTIFUNCTIONAL CCA PROTEIN"/>
    <property type="match status" value="1"/>
</dbReference>
<dbReference type="InterPro" id="IPR043519">
    <property type="entry name" value="NT_sf"/>
</dbReference>
<dbReference type="Proteomes" id="UP001165145">
    <property type="component" value="Unassembled WGS sequence"/>
</dbReference>
<comment type="cofactor">
    <cofactor evidence="13">
        <name>Mg(2+)</name>
        <dbReference type="ChEBI" id="CHEBI:18420"/>
    </cofactor>
    <text evidence="13">Magnesium is required for nucleotidyltransferase activity.</text>
</comment>
<evidence type="ECO:0000256" key="2">
    <source>
        <dbReference type="ARBA" id="ARBA00022679"/>
    </source>
</evidence>
<keyword evidence="17" id="KW-1185">Reference proteome</keyword>
<dbReference type="GO" id="GO:0004810">
    <property type="term" value="F:CCA tRNA nucleotidyltransferase activity"/>
    <property type="evidence" value="ECO:0007669"/>
    <property type="project" value="UniProtKB-UniRule"/>
</dbReference>
<dbReference type="FunFam" id="3.30.460.10:FF:000016">
    <property type="entry name" value="Multifunctional CCA protein"/>
    <property type="match status" value="1"/>
</dbReference>
<dbReference type="HAMAP" id="MF_01262">
    <property type="entry name" value="CCA_bact_type2"/>
    <property type="match status" value="1"/>
</dbReference>
<feature type="binding site" evidence="13">
    <location>
        <position position="140"/>
    </location>
    <ligand>
        <name>ATP</name>
        <dbReference type="ChEBI" id="CHEBI:30616"/>
    </ligand>
</feature>
<dbReference type="FunFam" id="1.10.3090.10:FF:000001">
    <property type="entry name" value="Multifunctional CCA protein"/>
    <property type="match status" value="1"/>
</dbReference>
<keyword evidence="5 13" id="KW-0479">Metal-binding</keyword>
<keyword evidence="1 13" id="KW-0533">Nickel</keyword>
<protein>
    <recommendedName>
        <fullName evidence="13">Multifunctional CCA protein</fullName>
    </recommendedName>
    <domain>
        <recommendedName>
            <fullName evidence="13">CCA-adding enzyme</fullName>
            <ecNumber evidence="13">2.7.7.72</ecNumber>
        </recommendedName>
        <alternativeName>
            <fullName evidence="13">CCA tRNA nucleotidyltransferase</fullName>
        </alternativeName>
        <alternativeName>
            <fullName evidence="13">tRNA CCA-pyrophosphorylase</fullName>
        </alternativeName>
        <alternativeName>
            <fullName evidence="13">tRNA adenylyl-/cytidylyl-transferase</fullName>
        </alternativeName>
        <alternativeName>
            <fullName evidence="13">tRNA nucleotidyltransferase</fullName>
        </alternativeName>
        <alternativeName>
            <fullName evidence="13">tRNA-NT</fullName>
        </alternativeName>
    </domain>
    <domain>
        <recommendedName>
            <fullName evidence="13">2'-nucleotidase</fullName>
            <ecNumber evidence="13">3.1.3.-</ecNumber>
        </recommendedName>
    </domain>
    <domain>
        <recommendedName>
            <fullName evidence="13">2',3'-cyclic phosphodiesterase</fullName>
            <ecNumber evidence="13">3.1.4.-</ecNumber>
        </recommendedName>
    </domain>
    <domain>
        <recommendedName>
            <fullName evidence="13">Phosphatase</fullName>
        </recommendedName>
    </domain>
</protein>
<feature type="binding site" evidence="13">
    <location>
        <position position="91"/>
    </location>
    <ligand>
        <name>CTP</name>
        <dbReference type="ChEBI" id="CHEBI:37563"/>
    </ligand>
</feature>
<feature type="binding site" evidence="13">
    <location>
        <position position="23"/>
    </location>
    <ligand>
        <name>Mg(2+)</name>
        <dbReference type="ChEBI" id="CHEBI:18420"/>
    </ligand>
</feature>
<evidence type="ECO:0000256" key="4">
    <source>
        <dbReference type="ARBA" id="ARBA00022695"/>
    </source>
</evidence>
<keyword evidence="10 13" id="KW-0460">Magnesium</keyword>